<dbReference type="PANTHER" id="PTHR22617">
    <property type="entry name" value="CHEMOTAXIS SENSOR HISTIDINE KINASE-RELATED"/>
    <property type="match status" value="1"/>
</dbReference>
<dbReference type="AlphaFoldDB" id="A0A3B0ZK37"/>
<dbReference type="SUPFAM" id="SSF50341">
    <property type="entry name" value="CheW-like"/>
    <property type="match status" value="1"/>
</dbReference>
<dbReference type="InterPro" id="IPR002545">
    <property type="entry name" value="CheW-lke_dom"/>
</dbReference>
<dbReference type="Gene3D" id="2.30.30.40">
    <property type="entry name" value="SH3 Domains"/>
    <property type="match status" value="1"/>
</dbReference>
<organism evidence="2">
    <name type="scientific">hydrothermal vent metagenome</name>
    <dbReference type="NCBI Taxonomy" id="652676"/>
    <lineage>
        <taxon>unclassified sequences</taxon>
        <taxon>metagenomes</taxon>
        <taxon>ecological metagenomes</taxon>
    </lineage>
</organism>
<dbReference type="PANTHER" id="PTHR22617:SF23">
    <property type="entry name" value="CHEMOTAXIS PROTEIN CHEW"/>
    <property type="match status" value="1"/>
</dbReference>
<accession>A0A3B0ZK37</accession>
<sequence length="175" mass="19790">MELILPSLALKNNFVGVDLYTKKDTTDIIDDSIKYSYHAFIIGNIGILLPRNETNEVTEQLATCLLPNTNEVLFGMANLRGNIIPIFDMHAHFNIETKKDHNRKVLVIGKDAHAAAVLIDELPVTLAISQQDKCSVTPSLPKEIQQHLKNSYQIQDKIWIEVDLTSLFFKLSEFI</sequence>
<dbReference type="GO" id="GO:0005829">
    <property type="term" value="C:cytosol"/>
    <property type="evidence" value="ECO:0007669"/>
    <property type="project" value="TreeGrafter"/>
</dbReference>
<dbReference type="EMBL" id="UOFS01000011">
    <property type="protein sequence ID" value="VAW92041.1"/>
    <property type="molecule type" value="Genomic_DNA"/>
</dbReference>
<dbReference type="InterPro" id="IPR036061">
    <property type="entry name" value="CheW-like_dom_sf"/>
</dbReference>
<gene>
    <name evidence="2" type="ORF">MNBD_GAMMA22-2317</name>
</gene>
<proteinExistence type="predicted"/>
<protein>
    <recommendedName>
        <fullName evidence="1">CheW-like domain-containing protein</fullName>
    </recommendedName>
</protein>
<evidence type="ECO:0000313" key="2">
    <source>
        <dbReference type="EMBL" id="VAW92041.1"/>
    </source>
</evidence>
<dbReference type="GO" id="GO:0007165">
    <property type="term" value="P:signal transduction"/>
    <property type="evidence" value="ECO:0007669"/>
    <property type="project" value="InterPro"/>
</dbReference>
<dbReference type="GO" id="GO:0006935">
    <property type="term" value="P:chemotaxis"/>
    <property type="evidence" value="ECO:0007669"/>
    <property type="project" value="InterPro"/>
</dbReference>
<evidence type="ECO:0000259" key="1">
    <source>
        <dbReference type="PROSITE" id="PS50851"/>
    </source>
</evidence>
<feature type="domain" description="CheW-like" evidence="1">
    <location>
        <begin position="34"/>
        <end position="173"/>
    </location>
</feature>
<name>A0A3B0ZK37_9ZZZZ</name>
<dbReference type="InterPro" id="IPR039315">
    <property type="entry name" value="CheW"/>
</dbReference>
<reference evidence="2" key="1">
    <citation type="submission" date="2018-06" db="EMBL/GenBank/DDBJ databases">
        <authorList>
            <person name="Zhirakovskaya E."/>
        </authorList>
    </citation>
    <scope>NUCLEOTIDE SEQUENCE</scope>
</reference>
<dbReference type="Gene3D" id="2.40.50.180">
    <property type="entry name" value="CheA-289, Domain 4"/>
    <property type="match status" value="1"/>
</dbReference>
<dbReference type="Pfam" id="PF01584">
    <property type="entry name" value="CheW"/>
    <property type="match status" value="1"/>
</dbReference>
<dbReference type="PROSITE" id="PS50851">
    <property type="entry name" value="CHEW"/>
    <property type="match status" value="1"/>
</dbReference>